<dbReference type="Pfam" id="PF03171">
    <property type="entry name" value="2OG-FeII_Oxy"/>
    <property type="match status" value="1"/>
</dbReference>
<proteinExistence type="inferred from homology"/>
<comment type="similarity">
    <text evidence="3">Belongs to the iron/ascorbate-dependent oxidoreductase family.</text>
</comment>
<evidence type="ECO:0000313" key="6">
    <source>
        <dbReference type="Proteomes" id="UP001318860"/>
    </source>
</evidence>
<dbReference type="InterPro" id="IPR005123">
    <property type="entry name" value="Oxoglu/Fe-dep_dioxygenase_dom"/>
</dbReference>
<dbReference type="PANTHER" id="PTHR47990">
    <property type="entry name" value="2-OXOGLUTARATE (2OG) AND FE(II)-DEPENDENT OXYGENASE SUPERFAMILY PROTEIN-RELATED"/>
    <property type="match status" value="1"/>
</dbReference>
<protein>
    <recommendedName>
        <fullName evidence="4">Fe2OG dioxygenase domain-containing protein</fullName>
    </recommendedName>
</protein>
<keyword evidence="2 3" id="KW-0408">Iron</keyword>
<evidence type="ECO:0000256" key="3">
    <source>
        <dbReference type="RuleBase" id="RU003682"/>
    </source>
</evidence>
<sequence>MVVLSQPILDNLAQIKTCKPTSNIFTGIPIVDLSDTNAKKHIVKACQDFGFFKVINHGVSMEFLTRLETEAVKFFKSPQQEKEKSGPPNPFGYGNKNIGPNGDVGWVEYLLFSTNPEFLSNNARPEIPGISETLWGLVNEYVCLVRNMACEVLEMIGDELKIGGKDKLSKMIRDEKSDSCFRLNHYPACPSSELLQALSGRSLIGFGEHTDPQLISVLRSNNTSGLQICLRDGTWVSVPPDHTTFFFNVGDSLQVMTNGRFRSVKHRVLADSLKPRVSMIYFGGPPLSEKITPLSSVMEEGEESLYKEFTWCEYKKSAYKTRLGDNRLGLFEKSTNQ</sequence>
<keyword evidence="1 3" id="KW-0479">Metal-binding</keyword>
<reference evidence="5 6" key="1">
    <citation type="journal article" date="2021" name="Comput. Struct. Biotechnol. J.">
        <title>De novo genome assembly of the potent medicinal plant Rehmannia glutinosa using nanopore technology.</title>
        <authorList>
            <person name="Ma L."/>
            <person name="Dong C."/>
            <person name="Song C."/>
            <person name="Wang X."/>
            <person name="Zheng X."/>
            <person name="Niu Y."/>
            <person name="Chen S."/>
            <person name="Feng W."/>
        </authorList>
    </citation>
    <scope>NUCLEOTIDE SEQUENCE [LARGE SCALE GENOMIC DNA]</scope>
    <source>
        <strain evidence="5">DH-2019</strain>
    </source>
</reference>
<dbReference type="InterPro" id="IPR026992">
    <property type="entry name" value="DIOX_N"/>
</dbReference>
<dbReference type="InterPro" id="IPR027443">
    <property type="entry name" value="IPNS-like_sf"/>
</dbReference>
<dbReference type="PRINTS" id="PR00682">
    <property type="entry name" value="IPNSYNTHASE"/>
</dbReference>
<organism evidence="5 6">
    <name type="scientific">Rehmannia glutinosa</name>
    <name type="common">Chinese foxglove</name>
    <dbReference type="NCBI Taxonomy" id="99300"/>
    <lineage>
        <taxon>Eukaryota</taxon>
        <taxon>Viridiplantae</taxon>
        <taxon>Streptophyta</taxon>
        <taxon>Embryophyta</taxon>
        <taxon>Tracheophyta</taxon>
        <taxon>Spermatophyta</taxon>
        <taxon>Magnoliopsida</taxon>
        <taxon>eudicotyledons</taxon>
        <taxon>Gunneridae</taxon>
        <taxon>Pentapetalae</taxon>
        <taxon>asterids</taxon>
        <taxon>lamiids</taxon>
        <taxon>Lamiales</taxon>
        <taxon>Orobanchaceae</taxon>
        <taxon>Rehmannieae</taxon>
        <taxon>Rehmannia</taxon>
    </lineage>
</organism>
<evidence type="ECO:0000259" key="4">
    <source>
        <dbReference type="PROSITE" id="PS51471"/>
    </source>
</evidence>
<dbReference type="InterPro" id="IPR050231">
    <property type="entry name" value="Iron_ascorbate_oxido_reductase"/>
</dbReference>
<gene>
    <name evidence="5" type="ORF">DH2020_017559</name>
</gene>
<dbReference type="SUPFAM" id="SSF51197">
    <property type="entry name" value="Clavaminate synthase-like"/>
    <property type="match status" value="1"/>
</dbReference>
<dbReference type="Gene3D" id="2.60.120.330">
    <property type="entry name" value="B-lactam Antibiotic, Isopenicillin N Synthase, Chain"/>
    <property type="match status" value="1"/>
</dbReference>
<evidence type="ECO:0000256" key="1">
    <source>
        <dbReference type="ARBA" id="ARBA00022723"/>
    </source>
</evidence>
<dbReference type="Proteomes" id="UP001318860">
    <property type="component" value="Unassembled WGS sequence"/>
</dbReference>
<keyword evidence="3" id="KW-0560">Oxidoreductase</keyword>
<name>A0ABR0WUX1_REHGL</name>
<evidence type="ECO:0000256" key="2">
    <source>
        <dbReference type="ARBA" id="ARBA00023004"/>
    </source>
</evidence>
<evidence type="ECO:0000313" key="5">
    <source>
        <dbReference type="EMBL" id="KAK6150034.1"/>
    </source>
</evidence>
<dbReference type="PROSITE" id="PS51471">
    <property type="entry name" value="FE2OG_OXY"/>
    <property type="match status" value="1"/>
</dbReference>
<dbReference type="Pfam" id="PF14226">
    <property type="entry name" value="DIOX_N"/>
    <property type="match status" value="1"/>
</dbReference>
<dbReference type="EMBL" id="JABTTQ020000009">
    <property type="protein sequence ID" value="KAK6150034.1"/>
    <property type="molecule type" value="Genomic_DNA"/>
</dbReference>
<keyword evidence="6" id="KW-1185">Reference proteome</keyword>
<accession>A0ABR0WUX1</accession>
<feature type="domain" description="Fe2OG dioxygenase" evidence="4">
    <location>
        <begin position="176"/>
        <end position="285"/>
    </location>
</feature>
<dbReference type="InterPro" id="IPR044861">
    <property type="entry name" value="IPNS-like_FE2OG_OXY"/>
</dbReference>
<comment type="caution">
    <text evidence="5">The sequence shown here is derived from an EMBL/GenBank/DDBJ whole genome shotgun (WGS) entry which is preliminary data.</text>
</comment>